<evidence type="ECO:0000313" key="2">
    <source>
        <dbReference type="EMBL" id="KAF2135621.1"/>
    </source>
</evidence>
<evidence type="ECO:0000313" key="3">
    <source>
        <dbReference type="Proteomes" id="UP000799438"/>
    </source>
</evidence>
<dbReference type="Proteomes" id="UP000799438">
    <property type="component" value="Unassembled WGS sequence"/>
</dbReference>
<protein>
    <recommendedName>
        <fullName evidence="4">Transmembrane protein</fullName>
    </recommendedName>
</protein>
<keyword evidence="1" id="KW-0812">Transmembrane</keyword>
<keyword evidence="1" id="KW-0472">Membrane</keyword>
<proteinExistence type="predicted"/>
<dbReference type="EMBL" id="ML995564">
    <property type="protein sequence ID" value="KAF2135621.1"/>
    <property type="molecule type" value="Genomic_DNA"/>
</dbReference>
<keyword evidence="1" id="KW-1133">Transmembrane helix</keyword>
<sequence>MTYGSWCAEARTMGVRKARTRATRAKTRKPGRRILRILVCVRVCDSVVLVVVLVRGCWLTWVEGGETKEVGFCFLFCFCSAMWMWRLVKVKYLVNCGLWIRIAVRQ</sequence>
<organism evidence="2 3">
    <name type="scientific">Aplosporella prunicola CBS 121167</name>
    <dbReference type="NCBI Taxonomy" id="1176127"/>
    <lineage>
        <taxon>Eukaryota</taxon>
        <taxon>Fungi</taxon>
        <taxon>Dikarya</taxon>
        <taxon>Ascomycota</taxon>
        <taxon>Pezizomycotina</taxon>
        <taxon>Dothideomycetes</taxon>
        <taxon>Dothideomycetes incertae sedis</taxon>
        <taxon>Botryosphaeriales</taxon>
        <taxon>Aplosporellaceae</taxon>
        <taxon>Aplosporella</taxon>
    </lineage>
</organism>
<gene>
    <name evidence="2" type="ORF">K452DRAFT_172404</name>
</gene>
<feature type="transmembrane region" description="Helical" evidence="1">
    <location>
        <begin position="67"/>
        <end position="85"/>
    </location>
</feature>
<accession>A0A6A6AYP0</accession>
<reference evidence="2" key="1">
    <citation type="journal article" date="2020" name="Stud. Mycol.">
        <title>101 Dothideomycetes genomes: a test case for predicting lifestyles and emergence of pathogens.</title>
        <authorList>
            <person name="Haridas S."/>
            <person name="Albert R."/>
            <person name="Binder M."/>
            <person name="Bloem J."/>
            <person name="Labutti K."/>
            <person name="Salamov A."/>
            <person name="Andreopoulos B."/>
            <person name="Baker S."/>
            <person name="Barry K."/>
            <person name="Bills G."/>
            <person name="Bluhm B."/>
            <person name="Cannon C."/>
            <person name="Castanera R."/>
            <person name="Culley D."/>
            <person name="Daum C."/>
            <person name="Ezra D."/>
            <person name="Gonzalez J."/>
            <person name="Henrissat B."/>
            <person name="Kuo A."/>
            <person name="Liang C."/>
            <person name="Lipzen A."/>
            <person name="Lutzoni F."/>
            <person name="Magnuson J."/>
            <person name="Mondo S."/>
            <person name="Nolan M."/>
            <person name="Ohm R."/>
            <person name="Pangilinan J."/>
            <person name="Park H.-J."/>
            <person name="Ramirez L."/>
            <person name="Alfaro M."/>
            <person name="Sun H."/>
            <person name="Tritt A."/>
            <person name="Yoshinaga Y."/>
            <person name="Zwiers L.-H."/>
            <person name="Turgeon B."/>
            <person name="Goodwin S."/>
            <person name="Spatafora J."/>
            <person name="Crous P."/>
            <person name="Grigoriev I."/>
        </authorList>
    </citation>
    <scope>NUCLEOTIDE SEQUENCE</scope>
    <source>
        <strain evidence="2">CBS 121167</strain>
    </source>
</reference>
<keyword evidence="3" id="KW-1185">Reference proteome</keyword>
<evidence type="ECO:0008006" key="4">
    <source>
        <dbReference type="Google" id="ProtNLM"/>
    </source>
</evidence>
<feature type="transmembrane region" description="Helical" evidence="1">
    <location>
        <begin position="34"/>
        <end position="61"/>
    </location>
</feature>
<dbReference type="RefSeq" id="XP_033391339.1">
    <property type="nucleotide sequence ID" value="XM_033535813.1"/>
</dbReference>
<dbReference type="AlphaFoldDB" id="A0A6A6AYP0"/>
<dbReference type="GeneID" id="54293309"/>
<name>A0A6A6AYP0_9PEZI</name>
<evidence type="ECO:0000256" key="1">
    <source>
        <dbReference type="SAM" id="Phobius"/>
    </source>
</evidence>